<organism evidence="1 2">
    <name type="scientific">Lentinus tigrinus ALCF2SS1-6</name>
    <dbReference type="NCBI Taxonomy" id="1328759"/>
    <lineage>
        <taxon>Eukaryota</taxon>
        <taxon>Fungi</taxon>
        <taxon>Dikarya</taxon>
        <taxon>Basidiomycota</taxon>
        <taxon>Agaricomycotina</taxon>
        <taxon>Agaricomycetes</taxon>
        <taxon>Polyporales</taxon>
        <taxon>Polyporaceae</taxon>
        <taxon>Lentinus</taxon>
    </lineage>
</organism>
<dbReference type="Proteomes" id="UP000313359">
    <property type="component" value="Unassembled WGS sequence"/>
</dbReference>
<gene>
    <name evidence="1" type="ORF">L227DRAFT_509682</name>
</gene>
<proteinExistence type="predicted"/>
<feature type="non-terminal residue" evidence="1">
    <location>
        <position position="1"/>
    </location>
</feature>
<sequence length="76" mass="8168">VARVRGVEKGRLVSEDLGAKKGGLEGTQDAPGAVVDFICVLIGEGKLDFSDNSNELVNPGESLWKWKTVEDQLRGL</sequence>
<dbReference type="AlphaFoldDB" id="A0A5C2RVC6"/>
<dbReference type="OrthoDB" id="5283654at2759"/>
<keyword evidence="2" id="KW-1185">Reference proteome</keyword>
<protein>
    <submittedName>
        <fullName evidence="1">Uncharacterized protein</fullName>
    </submittedName>
</protein>
<dbReference type="STRING" id="1328759.A0A5C2RVC6"/>
<accession>A0A5C2RVC6</accession>
<reference evidence="1" key="1">
    <citation type="journal article" date="2018" name="Genome Biol. Evol.">
        <title>Genomics and development of Lentinus tigrinus, a white-rot wood-decaying mushroom with dimorphic fruiting bodies.</title>
        <authorList>
            <person name="Wu B."/>
            <person name="Xu Z."/>
            <person name="Knudson A."/>
            <person name="Carlson A."/>
            <person name="Chen N."/>
            <person name="Kovaka S."/>
            <person name="LaButti K."/>
            <person name="Lipzen A."/>
            <person name="Pennachio C."/>
            <person name="Riley R."/>
            <person name="Schakwitz W."/>
            <person name="Umezawa K."/>
            <person name="Ohm R.A."/>
            <person name="Grigoriev I.V."/>
            <person name="Nagy L.G."/>
            <person name="Gibbons J."/>
            <person name="Hibbett D."/>
        </authorList>
    </citation>
    <scope>NUCLEOTIDE SEQUENCE [LARGE SCALE GENOMIC DNA]</scope>
    <source>
        <strain evidence="1">ALCF2SS1-6</strain>
    </source>
</reference>
<evidence type="ECO:0000313" key="1">
    <source>
        <dbReference type="EMBL" id="RPD55653.1"/>
    </source>
</evidence>
<name>A0A5C2RVC6_9APHY</name>
<dbReference type="EMBL" id="ML122293">
    <property type="protein sequence ID" value="RPD55653.1"/>
    <property type="molecule type" value="Genomic_DNA"/>
</dbReference>
<evidence type="ECO:0000313" key="2">
    <source>
        <dbReference type="Proteomes" id="UP000313359"/>
    </source>
</evidence>